<evidence type="ECO:0000256" key="1">
    <source>
        <dbReference type="ARBA" id="ARBA00004477"/>
    </source>
</evidence>
<evidence type="ECO:0000256" key="3">
    <source>
        <dbReference type="ARBA" id="ARBA00022729"/>
    </source>
</evidence>
<feature type="transmembrane region" description="Helical" evidence="7">
    <location>
        <begin position="191"/>
        <end position="217"/>
    </location>
</feature>
<dbReference type="STRING" id="436907.A7TIM1"/>
<keyword evidence="2 7" id="KW-0812">Transmembrane</keyword>
<feature type="signal peptide" evidence="8">
    <location>
        <begin position="1"/>
        <end position="19"/>
    </location>
</feature>
<name>A7TIM1_VANPO</name>
<evidence type="ECO:0000256" key="8">
    <source>
        <dbReference type="SAM" id="SignalP"/>
    </source>
</evidence>
<evidence type="ECO:0000256" key="2">
    <source>
        <dbReference type="ARBA" id="ARBA00022692"/>
    </source>
</evidence>
<proteinExistence type="predicted"/>
<dbReference type="AlphaFoldDB" id="A7TIM1"/>
<dbReference type="PANTHER" id="PTHR12640:SF0">
    <property type="entry name" value="DOLICHYL-DIPHOSPHOOLIGOSACCHARIDE--PROTEIN GLYCOSYLTRANSFERASE SUBUNIT 2"/>
    <property type="match status" value="1"/>
</dbReference>
<evidence type="ECO:0000256" key="6">
    <source>
        <dbReference type="ARBA" id="ARBA00023136"/>
    </source>
</evidence>
<evidence type="ECO:0000259" key="9">
    <source>
        <dbReference type="Pfam" id="PF25147"/>
    </source>
</evidence>
<evidence type="ECO:0000313" key="10">
    <source>
        <dbReference type="EMBL" id="EDO17813.1"/>
    </source>
</evidence>
<dbReference type="InParanoid" id="A7TIM1"/>
<keyword evidence="5 7" id="KW-1133">Transmembrane helix</keyword>
<evidence type="ECO:0000313" key="11">
    <source>
        <dbReference type="Proteomes" id="UP000000267"/>
    </source>
</evidence>
<dbReference type="GeneID" id="5546071"/>
<feature type="domain" description="Ribophorin II C-terminal" evidence="9">
    <location>
        <begin position="181"/>
        <end position="281"/>
    </location>
</feature>
<evidence type="ECO:0000256" key="5">
    <source>
        <dbReference type="ARBA" id="ARBA00022989"/>
    </source>
</evidence>
<organism evidence="11">
    <name type="scientific">Vanderwaltozyma polyspora (strain ATCC 22028 / DSM 70294 / BCRC 21397 / CBS 2163 / NBRC 10782 / NRRL Y-8283 / UCD 57-17)</name>
    <name type="common">Kluyveromyces polysporus</name>
    <dbReference type="NCBI Taxonomy" id="436907"/>
    <lineage>
        <taxon>Eukaryota</taxon>
        <taxon>Fungi</taxon>
        <taxon>Dikarya</taxon>
        <taxon>Ascomycota</taxon>
        <taxon>Saccharomycotina</taxon>
        <taxon>Saccharomycetes</taxon>
        <taxon>Saccharomycetales</taxon>
        <taxon>Saccharomycetaceae</taxon>
        <taxon>Vanderwaltozyma</taxon>
    </lineage>
</organism>
<evidence type="ECO:0000256" key="7">
    <source>
        <dbReference type="SAM" id="Phobius"/>
    </source>
</evidence>
<dbReference type="RefSeq" id="XP_001645671.1">
    <property type="nucleotide sequence ID" value="XM_001645621.1"/>
</dbReference>
<dbReference type="UniPathway" id="UPA00378"/>
<keyword evidence="11" id="KW-1185">Reference proteome</keyword>
<keyword evidence="4" id="KW-0256">Endoplasmic reticulum</keyword>
<dbReference type="OrthoDB" id="432292at2759"/>
<dbReference type="InterPro" id="IPR008814">
    <property type="entry name" value="Swp1"/>
</dbReference>
<dbReference type="FunCoup" id="A7TIM1">
    <property type="interactions" value="177"/>
</dbReference>
<accession>A7TIM1</accession>
<dbReference type="EMBL" id="DS480397">
    <property type="protein sequence ID" value="EDO17813.1"/>
    <property type="molecule type" value="Genomic_DNA"/>
</dbReference>
<sequence>MQFSKVLVIFIALFYQSLAFSISNGKINFPGSGKSAISIDKFDTKINSKGLSHKVTVKDLEEIIEFGFSIPSNSDNAIKSHLLLGFPRDGLETVIEPLVQKKDDKLVYLFNIRLNALSKALLSRAVENQESLEATLLLANEDNKNNNIFGRVFQLTLSPDLEVQYTKPSRFGFKDEIHHIFRSPPKAAPAFIAQVFSLAIAGCVVLLIGTWLSTGVLSNMCIPGGMNSIYFIVMISSIVGFEYIFTNYYLGVSIFETLHAGLYLIIPSLIIGTKFLRNIGKQI</sequence>
<dbReference type="InterPro" id="IPR056790">
    <property type="entry name" value="Ribophorin_II_C"/>
</dbReference>
<dbReference type="PANTHER" id="PTHR12640">
    <property type="entry name" value="RIBOPHORIN II"/>
    <property type="match status" value="1"/>
</dbReference>
<evidence type="ECO:0000256" key="4">
    <source>
        <dbReference type="ARBA" id="ARBA00022824"/>
    </source>
</evidence>
<reference evidence="10 11" key="1">
    <citation type="journal article" date="2007" name="Proc. Natl. Acad. Sci. U.S.A.">
        <title>Independent sorting-out of thousands of duplicated gene pairs in two yeast species descended from a whole-genome duplication.</title>
        <authorList>
            <person name="Scannell D.R."/>
            <person name="Frank A.C."/>
            <person name="Conant G.C."/>
            <person name="Byrne K.P."/>
            <person name="Woolfit M."/>
            <person name="Wolfe K.H."/>
        </authorList>
    </citation>
    <scope>NUCLEOTIDE SEQUENCE [LARGE SCALE GENOMIC DNA]</scope>
    <source>
        <strain evidence="11">ATCC 22028 / DSM 70294 / BCRC 21397 / CBS 2163 / NBRC 10782 / NRRL Y-8283 / UCD 57-17</strain>
    </source>
</reference>
<keyword evidence="3 8" id="KW-0732">Signal</keyword>
<dbReference type="PhylomeDB" id="A7TIM1"/>
<keyword evidence="6 7" id="KW-0472">Membrane</keyword>
<dbReference type="KEGG" id="vpo:Kpol_1043p3"/>
<dbReference type="GO" id="GO:0005198">
    <property type="term" value="F:structural molecule activity"/>
    <property type="evidence" value="ECO:0007669"/>
    <property type="project" value="EnsemblFungi"/>
</dbReference>
<dbReference type="GO" id="GO:0006487">
    <property type="term" value="P:protein N-linked glycosylation"/>
    <property type="evidence" value="ECO:0007669"/>
    <property type="project" value="EnsemblFungi"/>
</dbReference>
<feature type="transmembrane region" description="Helical" evidence="7">
    <location>
        <begin position="229"/>
        <end position="251"/>
    </location>
</feature>
<dbReference type="eggNOG" id="KOG2447">
    <property type="taxonomic scope" value="Eukaryota"/>
</dbReference>
<dbReference type="GO" id="GO:0008250">
    <property type="term" value="C:oligosaccharyltransferase complex"/>
    <property type="evidence" value="ECO:0007669"/>
    <property type="project" value="EnsemblFungi"/>
</dbReference>
<feature type="transmembrane region" description="Helical" evidence="7">
    <location>
        <begin position="257"/>
        <end position="276"/>
    </location>
</feature>
<gene>
    <name evidence="10" type="ORF">Kpol_1043p3</name>
</gene>
<dbReference type="Proteomes" id="UP000000267">
    <property type="component" value="Unassembled WGS sequence"/>
</dbReference>
<protein>
    <recommendedName>
        <fullName evidence="9">Ribophorin II C-terminal domain-containing protein</fullName>
    </recommendedName>
</protein>
<feature type="chain" id="PRO_5044294966" description="Ribophorin II C-terminal domain-containing protein" evidence="8">
    <location>
        <begin position="20"/>
        <end position="283"/>
    </location>
</feature>
<dbReference type="OMA" id="SIVTHYV"/>
<dbReference type="Pfam" id="PF25147">
    <property type="entry name" value="Ribophorin_II_C"/>
    <property type="match status" value="1"/>
</dbReference>
<dbReference type="HOGENOM" id="CLU_079423_0_0_1"/>
<comment type="subcellular location">
    <subcellularLocation>
        <location evidence="1">Endoplasmic reticulum membrane</location>
        <topology evidence="1">Multi-pass membrane protein</topology>
    </subcellularLocation>
</comment>